<comment type="similarity">
    <text evidence="1 5">Belongs to the pseudouridine synthase Pus10 family.</text>
</comment>
<comment type="catalytic activity">
    <reaction evidence="5">
        <text>uridine(54) in tRNA = pseudouridine(54) in tRNA</text>
        <dbReference type="Rhea" id="RHEA:57876"/>
        <dbReference type="Rhea" id="RHEA-COMP:10193"/>
        <dbReference type="Rhea" id="RHEA-COMP:14141"/>
        <dbReference type="ChEBI" id="CHEBI:65314"/>
        <dbReference type="ChEBI" id="CHEBI:65315"/>
    </reaction>
</comment>
<dbReference type="HAMAP" id="MF_01893">
    <property type="entry name" value="Pus10_arch"/>
    <property type="match status" value="1"/>
</dbReference>
<feature type="region of interest" description="Disordered" evidence="6">
    <location>
        <begin position="363"/>
        <end position="382"/>
    </location>
</feature>
<evidence type="ECO:0000313" key="9">
    <source>
        <dbReference type="Proteomes" id="UP000195137"/>
    </source>
</evidence>
<dbReference type="Proteomes" id="UP000195137">
    <property type="component" value="Unassembled WGS sequence"/>
</dbReference>
<comment type="catalytic activity">
    <reaction evidence="5">
        <text>uridine(55) in tRNA = pseudouridine(55) in tRNA</text>
        <dbReference type="Rhea" id="RHEA:42532"/>
        <dbReference type="Rhea" id="RHEA-COMP:10101"/>
        <dbReference type="Rhea" id="RHEA-COMP:10102"/>
        <dbReference type="ChEBI" id="CHEBI:65314"/>
        <dbReference type="ChEBI" id="CHEBI:65315"/>
        <dbReference type="EC" id="5.4.99.25"/>
    </reaction>
</comment>
<dbReference type="EMBL" id="MRZU01000002">
    <property type="protein sequence ID" value="OUJ19380.1"/>
    <property type="molecule type" value="Genomic_DNA"/>
</dbReference>
<comment type="caution">
    <text evidence="8">The sequence shown here is derived from an EMBL/GenBank/DDBJ whole genome shotgun (WGS) entry which is preliminary data.</text>
</comment>
<dbReference type="InterPro" id="IPR020103">
    <property type="entry name" value="PsdUridine_synth_cat_dom_sf"/>
</dbReference>
<evidence type="ECO:0000256" key="5">
    <source>
        <dbReference type="HAMAP-Rule" id="MF_01893"/>
    </source>
</evidence>
<dbReference type="PANTHER" id="PTHR21568:SF0">
    <property type="entry name" value="TRNA PSEUDOURIDINE SYNTHASE PUS10"/>
    <property type="match status" value="1"/>
</dbReference>
<evidence type="ECO:0000256" key="6">
    <source>
        <dbReference type="SAM" id="MobiDB-lite"/>
    </source>
</evidence>
<feature type="compositionally biased region" description="Basic and acidic residues" evidence="6">
    <location>
        <begin position="370"/>
        <end position="379"/>
    </location>
</feature>
<dbReference type="Gene3D" id="3.30.70.3190">
    <property type="match status" value="1"/>
</dbReference>
<sequence>MKNNKQTEKLSRPAKKALQILTDKNLCNHCLGRQYGLLLSGTDNKTRGQILRNYLLMHGDLTLMEDENPTILEKTSLNSNLSKKTLERRGLNHKPKKQKCWLCNNLFDDLDTTVDQILEKTSDIEFNTFLVGTKLTPELIQKEETIWAEYGADYAESLKSEINREIGKKFEQKVDAEVEFKTPDIVAIIHLKDNTIEINNNPIFIYGRYRKHVRGIPQTEWYCPVCRGEGCMRCDGEGSLYEKSIEKTIAKPILKQTKGTEAIFHGAGREDVDVKMLGNGRPFVMEIKNPKKREINHKEIMETINQKHGDKIEVKKIQPTNRNKIKEIKEARAPKSYRAKINAKPKGNKITKQQLKKALKQLEGQTIEQETPRRISRRPEKTRKRKILETELLEQTNEHYIIKIKTEAGAYVKEIISGDKGKTTPSLAELLKKDIKCLELDVINVHYKN</sequence>
<dbReference type="Pfam" id="PF21238">
    <property type="entry name" value="Pus10_C"/>
    <property type="match status" value="1"/>
</dbReference>
<dbReference type="InterPro" id="IPR048741">
    <property type="entry name" value="Pus10-like_C"/>
</dbReference>
<feature type="binding site" evidence="5">
    <location>
        <position position="411"/>
    </location>
    <ligand>
        <name>substrate</name>
    </ligand>
</feature>
<dbReference type="OrthoDB" id="10348at2157"/>
<dbReference type="FunFam" id="3.30.70.2510:FF:000001">
    <property type="entry name" value="tRNA pseudouridine synthase Pus10"/>
    <property type="match status" value="1"/>
</dbReference>
<keyword evidence="3 5" id="KW-0694">RNA-binding</keyword>
<protein>
    <recommendedName>
        <fullName evidence="5">tRNA pseudouridine synthase Pus10</fullName>
        <ecNumber evidence="5">5.4.99.25</ecNumber>
    </recommendedName>
    <alternativeName>
        <fullName evidence="5">tRNA pseudouridine 54/55 synthase</fullName>
        <shortName evidence="5">Psi54/55 synthase</shortName>
    </alternativeName>
</protein>
<keyword evidence="4 5" id="KW-0413">Isomerase</keyword>
<evidence type="ECO:0000256" key="4">
    <source>
        <dbReference type="ARBA" id="ARBA00023235"/>
    </source>
</evidence>
<evidence type="ECO:0000256" key="2">
    <source>
        <dbReference type="ARBA" id="ARBA00022694"/>
    </source>
</evidence>
<gene>
    <name evidence="5" type="primary">pus10</name>
    <name evidence="8" type="ORF">AMET1_0049</name>
</gene>
<dbReference type="Gene3D" id="3.30.70.2510">
    <property type="match status" value="1"/>
</dbReference>
<comment type="function">
    <text evidence="5">Responsible for synthesis of pseudouridine from uracil-54 and uracil-55 in the psi GC loop of transfer RNAs.</text>
</comment>
<dbReference type="Pfam" id="PF22023">
    <property type="entry name" value="Pus10_THUMP_arc"/>
    <property type="match status" value="1"/>
</dbReference>
<feature type="domain" description="THUMP" evidence="7">
    <location>
        <begin position="79"/>
        <end position="202"/>
    </location>
</feature>
<dbReference type="InterPro" id="IPR004114">
    <property type="entry name" value="THUMP_dom"/>
</dbReference>
<organism evidence="8 9">
    <name type="scientific">Methanonatronarchaeum thermophilum</name>
    <dbReference type="NCBI Taxonomy" id="1927129"/>
    <lineage>
        <taxon>Archaea</taxon>
        <taxon>Methanobacteriati</taxon>
        <taxon>Methanobacteriota</taxon>
        <taxon>Methanonatronarchaeia</taxon>
        <taxon>Methanonatronarchaeales</taxon>
        <taxon>Methanonatronarchaeaceae</taxon>
        <taxon>Methanonatronarchaeum</taxon>
    </lineage>
</organism>
<feature type="active site" description="Nucleophile" evidence="5">
    <location>
        <position position="271"/>
    </location>
</feature>
<dbReference type="AlphaFoldDB" id="A0A1Y3GDP7"/>
<dbReference type="GO" id="GO:0031119">
    <property type="term" value="P:tRNA pseudouridine synthesis"/>
    <property type="evidence" value="ECO:0007669"/>
    <property type="project" value="UniProtKB-UniRule"/>
</dbReference>
<name>A0A1Y3GDP7_9EURY</name>
<reference evidence="8 9" key="1">
    <citation type="submission" date="2016-12" db="EMBL/GenBank/DDBJ databases">
        <title>Discovery of methanogenic haloarchaea.</title>
        <authorList>
            <person name="Sorokin D.Y."/>
            <person name="Makarova K.S."/>
            <person name="Abbas B."/>
            <person name="Ferrer M."/>
            <person name="Golyshin P.N."/>
        </authorList>
    </citation>
    <scope>NUCLEOTIDE SEQUENCE [LARGE SCALE GENOMIC DNA]</scope>
    <source>
        <strain evidence="8">AMET1</strain>
    </source>
</reference>
<proteinExistence type="inferred from homology"/>
<dbReference type="InterPro" id="IPR039894">
    <property type="entry name" value="Pus10-like"/>
</dbReference>
<accession>A0A1Y3GDP7</accession>
<dbReference type="PANTHER" id="PTHR21568">
    <property type="entry name" value="TRNA PSEUDOURIDINE SYNTHASE PUS10"/>
    <property type="match status" value="1"/>
</dbReference>
<dbReference type="RefSeq" id="WP_086636481.1">
    <property type="nucleotide sequence ID" value="NZ_MRZU01000002.1"/>
</dbReference>
<dbReference type="NCBIfam" id="TIGR01213">
    <property type="entry name" value="pseudo_Pus10arc"/>
    <property type="match status" value="1"/>
</dbReference>
<dbReference type="GO" id="GO:0160148">
    <property type="term" value="F:tRNA pseudouridine(55) synthase activity"/>
    <property type="evidence" value="ECO:0007669"/>
    <property type="project" value="UniProtKB-EC"/>
</dbReference>
<dbReference type="EC" id="5.4.99.25" evidence="5"/>
<dbReference type="PROSITE" id="PS51165">
    <property type="entry name" value="THUMP"/>
    <property type="match status" value="1"/>
</dbReference>
<evidence type="ECO:0000256" key="1">
    <source>
        <dbReference type="ARBA" id="ARBA00009652"/>
    </source>
</evidence>
<evidence type="ECO:0000313" key="8">
    <source>
        <dbReference type="EMBL" id="OUJ19380.1"/>
    </source>
</evidence>
<dbReference type="SUPFAM" id="SSF55120">
    <property type="entry name" value="Pseudouridine synthase"/>
    <property type="match status" value="1"/>
</dbReference>
<feature type="binding site" evidence="5">
    <location>
        <position position="337"/>
    </location>
    <ligand>
        <name>substrate</name>
    </ligand>
</feature>
<evidence type="ECO:0000256" key="3">
    <source>
        <dbReference type="ARBA" id="ARBA00022884"/>
    </source>
</evidence>
<dbReference type="InterPro" id="IPR055174">
    <property type="entry name" value="Pus10_THUMP_arc"/>
</dbReference>
<evidence type="ECO:0000259" key="7">
    <source>
        <dbReference type="PROSITE" id="PS51165"/>
    </source>
</evidence>
<keyword evidence="2 5" id="KW-0819">tRNA processing</keyword>
<dbReference type="InterPro" id="IPR005912">
    <property type="entry name" value="Pus10"/>
</dbReference>
<keyword evidence="9" id="KW-1185">Reference proteome</keyword>
<dbReference type="GO" id="GO:0000049">
    <property type="term" value="F:tRNA binding"/>
    <property type="evidence" value="ECO:0007669"/>
    <property type="project" value="InterPro"/>
</dbReference>